<protein>
    <submittedName>
        <fullName evidence="1">Uncharacterized protein</fullName>
    </submittedName>
</protein>
<organism evidence="1 2">
    <name type="scientific">Sphingobacterium multivorum</name>
    <dbReference type="NCBI Taxonomy" id="28454"/>
    <lineage>
        <taxon>Bacteria</taxon>
        <taxon>Pseudomonadati</taxon>
        <taxon>Bacteroidota</taxon>
        <taxon>Sphingobacteriia</taxon>
        <taxon>Sphingobacteriales</taxon>
        <taxon>Sphingobacteriaceae</taxon>
        <taxon>Sphingobacterium</taxon>
    </lineage>
</organism>
<dbReference type="AlphaFoldDB" id="A0A654DSD0"/>
<sequence length="47" mass="5325">MNNVQCRFFMESLLMKDHLESFGVKVLINESASAFPTSLVDDMVCNL</sequence>
<evidence type="ECO:0000313" key="1">
    <source>
        <dbReference type="EMBL" id="VXD08392.1"/>
    </source>
</evidence>
<reference evidence="1 2" key="1">
    <citation type="submission" date="2019-10" db="EMBL/GenBank/DDBJ databases">
        <authorList>
            <person name="Karimi E."/>
        </authorList>
    </citation>
    <scope>NUCLEOTIDE SEQUENCE [LARGE SCALE GENOMIC DNA]</scope>
    <source>
        <strain evidence="1">Sphingobacterium sp. 8BC</strain>
    </source>
</reference>
<name>A0A654DSD0_SPHMU</name>
<accession>A0A654DSD0</accession>
<gene>
    <name evidence="1" type="ORF">SPHINGO8BC_90506</name>
</gene>
<dbReference type="Proteomes" id="UP000432350">
    <property type="component" value="Unassembled WGS sequence"/>
</dbReference>
<dbReference type="EMBL" id="CABWMV010000028">
    <property type="protein sequence ID" value="VXD08392.1"/>
    <property type="molecule type" value="Genomic_DNA"/>
</dbReference>
<proteinExistence type="predicted"/>
<evidence type="ECO:0000313" key="2">
    <source>
        <dbReference type="Proteomes" id="UP000432350"/>
    </source>
</evidence>